<dbReference type="Proteomes" id="UP000426265">
    <property type="component" value="Unassembled WGS sequence"/>
</dbReference>
<accession>A0A178UVP4</accession>
<dbReference type="Pfam" id="PF03638">
    <property type="entry name" value="TCR"/>
    <property type="match status" value="2"/>
</dbReference>
<dbReference type="GO" id="GO:0005634">
    <property type="term" value="C:nucleus"/>
    <property type="evidence" value="ECO:0007669"/>
    <property type="project" value="UniProtKB-SubCell"/>
</dbReference>
<dbReference type="EMBL" id="LUHQ01000004">
    <property type="protein sequence ID" value="OAO96932.1"/>
    <property type="molecule type" value="Genomic_DNA"/>
</dbReference>
<reference evidence="9 11" key="3">
    <citation type="submission" date="2019-11" db="EMBL/GenBank/DDBJ databases">
        <authorList>
            <person name="Jiao W.-B."/>
            <person name="Schneeberger K."/>
        </authorList>
    </citation>
    <scope>NUCLEOTIDE SEQUENCE [LARGE SCALE GENOMIC DNA]</scope>
    <source>
        <strain evidence="11">cv. An-1</strain>
    </source>
</reference>
<dbReference type="InterPro" id="IPR033467">
    <property type="entry name" value="Tesmin/TSO1-like_CXC"/>
</dbReference>
<feature type="coiled-coil region" evidence="5">
    <location>
        <begin position="316"/>
        <end position="343"/>
    </location>
</feature>
<gene>
    <name evidence="8" type="ordered locus">AXX17_At4g17080</name>
    <name evidence="9" type="ORF">AN1_LOCUS18128</name>
</gene>
<evidence type="ECO:0000256" key="5">
    <source>
        <dbReference type="SAM" id="Coils"/>
    </source>
</evidence>
<proteinExistence type="inferred from homology"/>
<feature type="compositionally biased region" description="Basic and acidic residues" evidence="6">
    <location>
        <begin position="95"/>
        <end position="109"/>
    </location>
</feature>
<reference evidence="8" key="2">
    <citation type="submission" date="2016-03" db="EMBL/GenBank/DDBJ databases">
        <title>Full-length assembly of Arabidopsis thaliana Ler reveals the complement of translocations and inversions.</title>
        <authorList>
            <person name="Zapata L."/>
            <person name="Schneeberger K."/>
            <person name="Ossowski S."/>
        </authorList>
    </citation>
    <scope>NUCLEOTIDE SEQUENCE [LARGE SCALE GENOMIC DNA]</scope>
    <source>
        <tissue evidence="8">Leaf</tissue>
    </source>
</reference>
<dbReference type="SMART" id="SM01114">
    <property type="entry name" value="CXC"/>
    <property type="match status" value="2"/>
</dbReference>
<feature type="region of interest" description="Disordered" evidence="6">
    <location>
        <begin position="69"/>
        <end position="146"/>
    </location>
</feature>
<dbReference type="PANTHER" id="PTHR46159:SF20">
    <property type="entry name" value="PROTEIN TESMIN_TSO1-LIKE CXC 2"/>
    <property type="match status" value="1"/>
</dbReference>
<protein>
    <submittedName>
        <fullName evidence="8">TCX2</fullName>
    </submittedName>
</protein>
<feature type="region of interest" description="Disordered" evidence="6">
    <location>
        <begin position="504"/>
        <end position="529"/>
    </location>
</feature>
<dbReference type="AlphaFoldDB" id="A0A178UVP4"/>
<comment type="subcellular location">
    <subcellularLocation>
        <location evidence="1">Nucleus</location>
    </subcellularLocation>
</comment>
<feature type="compositionally biased region" description="Acidic residues" evidence="6">
    <location>
        <begin position="507"/>
        <end position="516"/>
    </location>
</feature>
<evidence type="ECO:0000313" key="9">
    <source>
        <dbReference type="EMBL" id="VYS62705.1"/>
    </source>
</evidence>
<dbReference type="InterPro" id="IPR044522">
    <property type="entry name" value="TSO1-like"/>
</dbReference>
<dbReference type="InterPro" id="IPR005172">
    <property type="entry name" value="CRC"/>
</dbReference>
<evidence type="ECO:0000313" key="10">
    <source>
        <dbReference type="Proteomes" id="UP000078284"/>
    </source>
</evidence>
<keyword evidence="4" id="KW-0539">Nucleus</keyword>
<evidence type="ECO:0000313" key="11">
    <source>
        <dbReference type="Proteomes" id="UP000426265"/>
    </source>
</evidence>
<evidence type="ECO:0000313" key="8">
    <source>
        <dbReference type="EMBL" id="OAO96932.1"/>
    </source>
</evidence>
<dbReference type="PANTHER" id="PTHR46159">
    <property type="entry name" value="PROTEIN TESMIN/TSO1-LIKE CXC 2"/>
    <property type="match status" value="1"/>
</dbReference>
<sequence length="674" mass="74055">MDTPQKSITQIGTPISKSRFEDSPVFNYINSLSPIRPVRSIPNPNQFSSLNFTSPPSVFTSPHLTSSHKESRFFKTHNSSSSDPTNSVESQEDESTSHEEVPAEGEDTKGLNIDDCMREEASVETNLDDSVASPCGGDTTDLSLVPYAPTRGEDGSCEDNGMELQKMHDNVQGKTETPDWESLIADASELLIFDSPDASEAFRCFMMQRASNSEARFRNGVEKQTMQHDSNKEPESANAIPYEAVSLLHRGIRRRCLDFEMPGNKQTSSENNTAACESSSRCVVPSIGLHLNAILMSSKDCKTNVTQDYSCSANIQVGLQRSISTLQDSLDQTENEIREDADQDVPVEPALQELNLSSPKKKRVKLDSGEGESCKRCNCKKSKCLKLYCECFAAGVYCIEPCSCIDCFNKPIHEDVVLATRKQIESRNPLAFAPKVIRNSDSVQETGDDASKTPASARHKRGCNCKKSNCLKKYCECYQGGVGCSINCRCEGCKNAFGRKDGSSIDMEAEQEEENETSEKSRTAKSQQNTEVLMRKDMSSALPTTPTPIYRPELVQLPFSSSKNRMPPPQSLLGGGSSSGIFNSQYLRKPDISLSQSRIEKSFETVAVDGAEQMPEILIHSPIPNIKSVSPNGKRVSPPHMESSSSGSILGRRNGGRKLILQSIPSFPSLTPQH</sequence>
<keyword evidence="5" id="KW-0175">Coiled coil</keyword>
<feature type="region of interest" description="Disordered" evidence="6">
    <location>
        <begin position="623"/>
        <end position="655"/>
    </location>
</feature>
<dbReference type="PROSITE" id="PS51634">
    <property type="entry name" value="CRC"/>
    <property type="match status" value="1"/>
</dbReference>
<evidence type="ECO:0000259" key="7">
    <source>
        <dbReference type="PROSITE" id="PS51634"/>
    </source>
</evidence>
<organism evidence="8 10">
    <name type="scientific">Arabidopsis thaliana</name>
    <name type="common">Mouse-ear cress</name>
    <dbReference type="NCBI Taxonomy" id="3702"/>
    <lineage>
        <taxon>Eukaryota</taxon>
        <taxon>Viridiplantae</taxon>
        <taxon>Streptophyta</taxon>
        <taxon>Embryophyta</taxon>
        <taxon>Tracheophyta</taxon>
        <taxon>Spermatophyta</taxon>
        <taxon>Magnoliopsida</taxon>
        <taxon>eudicotyledons</taxon>
        <taxon>Gunneridae</taxon>
        <taxon>Pentapetalae</taxon>
        <taxon>rosids</taxon>
        <taxon>malvids</taxon>
        <taxon>Brassicales</taxon>
        <taxon>Brassicaceae</taxon>
        <taxon>Camelineae</taxon>
        <taxon>Arabidopsis</taxon>
    </lineage>
</organism>
<comment type="similarity">
    <text evidence="2">Belongs to the lin-54 family.</text>
</comment>
<keyword evidence="3" id="KW-0217">Developmental protein</keyword>
<evidence type="ECO:0000256" key="3">
    <source>
        <dbReference type="ARBA" id="ARBA00022473"/>
    </source>
</evidence>
<dbReference type="EMBL" id="CACRSJ010000109">
    <property type="protein sequence ID" value="VYS62705.1"/>
    <property type="molecule type" value="Genomic_DNA"/>
</dbReference>
<evidence type="ECO:0000256" key="1">
    <source>
        <dbReference type="ARBA" id="ARBA00004123"/>
    </source>
</evidence>
<evidence type="ECO:0000256" key="4">
    <source>
        <dbReference type="ARBA" id="ARBA00023242"/>
    </source>
</evidence>
<evidence type="ECO:0000256" key="2">
    <source>
        <dbReference type="ARBA" id="ARBA00007267"/>
    </source>
</evidence>
<evidence type="ECO:0000256" key="6">
    <source>
        <dbReference type="SAM" id="MobiDB-lite"/>
    </source>
</evidence>
<feature type="region of interest" description="Disordered" evidence="6">
    <location>
        <begin position="1"/>
        <end position="20"/>
    </location>
</feature>
<feature type="compositionally biased region" description="Polar residues" evidence="6">
    <location>
        <begin position="1"/>
        <end position="16"/>
    </location>
</feature>
<name>A0A178UVP4_ARATH</name>
<dbReference type="GO" id="GO:0003700">
    <property type="term" value="F:DNA-binding transcription factor activity"/>
    <property type="evidence" value="ECO:0007669"/>
    <property type="project" value="InterPro"/>
</dbReference>
<feature type="compositionally biased region" description="Polar residues" evidence="6">
    <location>
        <begin position="76"/>
        <end position="89"/>
    </location>
</feature>
<reference evidence="10" key="1">
    <citation type="journal article" date="2016" name="Proc. Natl. Acad. Sci. U.S.A.">
        <title>Chromosome-level assembly of Arabidopsis thaliana Ler reveals the extent of translocation and inversion polymorphisms.</title>
        <authorList>
            <person name="Zapata L."/>
            <person name="Ding J."/>
            <person name="Willing E.M."/>
            <person name="Hartwig B."/>
            <person name="Bezdan D."/>
            <person name="Jiao W.B."/>
            <person name="Patel V."/>
            <person name="Velikkakam James G."/>
            <person name="Koornneef M."/>
            <person name="Ossowski S."/>
            <person name="Schneeberger K."/>
        </authorList>
    </citation>
    <scope>NUCLEOTIDE SEQUENCE [LARGE SCALE GENOMIC DNA]</scope>
    <source>
        <strain evidence="10">cv. Landsberg erecta</strain>
    </source>
</reference>
<dbReference type="ExpressionAtlas" id="A0A178UVP4">
    <property type="expression patterns" value="baseline and differential"/>
</dbReference>
<feature type="domain" description="CRC" evidence="7">
    <location>
        <begin position="373"/>
        <end position="498"/>
    </location>
</feature>
<dbReference type="Proteomes" id="UP000078284">
    <property type="component" value="Chromosome 4"/>
</dbReference>